<reference evidence="3 4" key="1">
    <citation type="journal article" date="2024" name="Microbiology">
        <title>Methylomarinum rosea sp. nov., a novel halophilic methanotrophic bacterium from the hypersaline Lake Elton.</title>
        <authorList>
            <person name="Suleimanov R.Z."/>
            <person name="Oshkin I.Y."/>
            <person name="Danilova O.V."/>
            <person name="Suzina N.E."/>
            <person name="Dedysh S.N."/>
        </authorList>
    </citation>
    <scope>NUCLEOTIDE SEQUENCE [LARGE SCALE GENOMIC DNA]</scope>
    <source>
        <strain evidence="3 4">Ch1-1</strain>
    </source>
</reference>
<sequence>MTFKKTNVALGVAAATLTMAGAMVSPQAAAHSKAERVADATAKKTEALEMQVNQMAAMMKAMQAELNRVKAASTDATSVNAAKVQELDQWMSSVKSAPVHVASKDHTFSVRGGWMQFDDNRGSTAGLAGSGLGQDVLTSDTDDDAFYYGGAIDFNLNNDMFGLMDDTSSIIELGIEYAELTDDKVNGLQSVITGTAGTDLQQRVTVNMLRISAATKIKFMHGSKFRPWIIPAGLDINIISPPSDAVTVLNTGMQFGAGAEYEILDGIVLGADSRYHWSPDDVDGVDTDGFTVGGSLGFRF</sequence>
<dbReference type="Proteomes" id="UP001225378">
    <property type="component" value="Chromosome"/>
</dbReference>
<name>A0AAU7NY07_9GAMM</name>
<evidence type="ECO:0008006" key="5">
    <source>
        <dbReference type="Google" id="ProtNLM"/>
    </source>
</evidence>
<keyword evidence="4" id="KW-1185">Reference proteome</keyword>
<dbReference type="AlphaFoldDB" id="A0AAU7NY07"/>
<dbReference type="RefSeq" id="WP_305909169.1">
    <property type="nucleotide sequence ID" value="NZ_CP157743.1"/>
</dbReference>
<evidence type="ECO:0000256" key="1">
    <source>
        <dbReference type="SAM" id="Coils"/>
    </source>
</evidence>
<dbReference type="Gene3D" id="2.40.160.20">
    <property type="match status" value="1"/>
</dbReference>
<dbReference type="SUPFAM" id="SSF56925">
    <property type="entry name" value="OMPA-like"/>
    <property type="match status" value="1"/>
</dbReference>
<protein>
    <recommendedName>
        <fullName evidence="5">Outer membrane protein beta-barrel domain-containing protein</fullName>
    </recommendedName>
</protein>
<feature type="signal peptide" evidence="2">
    <location>
        <begin position="1"/>
        <end position="30"/>
    </location>
</feature>
<proteinExistence type="predicted"/>
<evidence type="ECO:0000313" key="4">
    <source>
        <dbReference type="Proteomes" id="UP001225378"/>
    </source>
</evidence>
<keyword evidence="2" id="KW-0732">Signal</keyword>
<evidence type="ECO:0000256" key="2">
    <source>
        <dbReference type="SAM" id="SignalP"/>
    </source>
</evidence>
<dbReference type="InterPro" id="IPR011250">
    <property type="entry name" value="OMP/PagP_B-barrel"/>
</dbReference>
<keyword evidence="1" id="KW-0175">Coiled coil</keyword>
<feature type="coiled-coil region" evidence="1">
    <location>
        <begin position="45"/>
        <end position="72"/>
    </location>
</feature>
<gene>
    <name evidence="3" type="ORF">Q9L42_006885</name>
</gene>
<dbReference type="KEGG" id="mech:Q9L42_006885"/>
<evidence type="ECO:0000313" key="3">
    <source>
        <dbReference type="EMBL" id="XBS21843.1"/>
    </source>
</evidence>
<dbReference type="EMBL" id="CP157743">
    <property type="protein sequence ID" value="XBS21843.1"/>
    <property type="molecule type" value="Genomic_DNA"/>
</dbReference>
<feature type="chain" id="PRO_5043694733" description="Outer membrane protein beta-barrel domain-containing protein" evidence="2">
    <location>
        <begin position="31"/>
        <end position="300"/>
    </location>
</feature>
<accession>A0AAU7NY07</accession>
<organism evidence="3 4">
    <name type="scientific">Methylomarinum roseum</name>
    <dbReference type="NCBI Taxonomy" id="3067653"/>
    <lineage>
        <taxon>Bacteria</taxon>
        <taxon>Pseudomonadati</taxon>
        <taxon>Pseudomonadota</taxon>
        <taxon>Gammaproteobacteria</taxon>
        <taxon>Methylococcales</taxon>
        <taxon>Methylococcaceae</taxon>
        <taxon>Methylomarinum</taxon>
    </lineage>
</organism>